<proteinExistence type="predicted"/>
<gene>
    <name evidence="1" type="ORF">PACLA_8A044352</name>
</gene>
<dbReference type="OrthoDB" id="5034579at2759"/>
<dbReference type="EMBL" id="CACRXK020002791">
    <property type="protein sequence ID" value="CAB3996074.1"/>
    <property type="molecule type" value="Genomic_DNA"/>
</dbReference>
<organism evidence="1 2">
    <name type="scientific">Paramuricea clavata</name>
    <name type="common">Red gorgonian</name>
    <name type="synonym">Violescent sea-whip</name>
    <dbReference type="NCBI Taxonomy" id="317549"/>
    <lineage>
        <taxon>Eukaryota</taxon>
        <taxon>Metazoa</taxon>
        <taxon>Cnidaria</taxon>
        <taxon>Anthozoa</taxon>
        <taxon>Octocorallia</taxon>
        <taxon>Malacalcyonacea</taxon>
        <taxon>Plexauridae</taxon>
        <taxon>Paramuricea</taxon>
    </lineage>
</organism>
<name>A0A7D9I2X4_PARCT</name>
<reference evidence="1" key="1">
    <citation type="submission" date="2020-04" db="EMBL/GenBank/DDBJ databases">
        <authorList>
            <person name="Alioto T."/>
            <person name="Alioto T."/>
            <person name="Gomez Garrido J."/>
        </authorList>
    </citation>
    <scope>NUCLEOTIDE SEQUENCE</scope>
    <source>
        <strain evidence="1">A484AB</strain>
    </source>
</reference>
<comment type="caution">
    <text evidence="1">The sequence shown here is derived from an EMBL/GenBank/DDBJ whole genome shotgun (WGS) entry which is preliminary data.</text>
</comment>
<dbReference type="AlphaFoldDB" id="A0A7D9I2X4"/>
<dbReference type="Proteomes" id="UP001152795">
    <property type="component" value="Unassembled WGS sequence"/>
</dbReference>
<evidence type="ECO:0000313" key="1">
    <source>
        <dbReference type="EMBL" id="CAB3996074.1"/>
    </source>
</evidence>
<protein>
    <submittedName>
        <fullName evidence="1">Uncharacterized protein</fullName>
    </submittedName>
</protein>
<evidence type="ECO:0000313" key="2">
    <source>
        <dbReference type="Proteomes" id="UP001152795"/>
    </source>
</evidence>
<sequence length="159" mass="17982">MAVVVDPCEILNVCANETNNKTYENLLKYKEYFQVQPDKKIKWLGNFDELKCLIFDLFGADGKWSSPRGSAKAFRNDKITITYYTNKKSLLFQGQEGNRLKEVILNQSSKSSDLFTDSIVSHESIICVSNNDNLLHASQTVAKTAKISMISDNTRSKSE</sequence>
<keyword evidence="2" id="KW-1185">Reference proteome</keyword>
<feature type="non-terminal residue" evidence="1">
    <location>
        <position position="159"/>
    </location>
</feature>
<accession>A0A7D9I2X4</accession>